<accession>X1EHZ2</accession>
<comment type="caution">
    <text evidence="1">The sequence shown here is derived from an EMBL/GenBank/DDBJ whole genome shotgun (WGS) entry which is preliminary data.</text>
</comment>
<dbReference type="Gene3D" id="3.90.320.10">
    <property type="match status" value="1"/>
</dbReference>
<feature type="non-terminal residue" evidence="1">
    <location>
        <position position="1"/>
    </location>
</feature>
<gene>
    <name evidence="1" type="ORF">S03H2_25355</name>
</gene>
<dbReference type="EMBL" id="BARU01014332">
    <property type="protein sequence ID" value="GAH32227.1"/>
    <property type="molecule type" value="Genomic_DNA"/>
</dbReference>
<name>X1EHZ2_9ZZZZ</name>
<proteinExistence type="predicted"/>
<dbReference type="AlphaFoldDB" id="X1EHZ2"/>
<evidence type="ECO:0008006" key="2">
    <source>
        <dbReference type="Google" id="ProtNLM"/>
    </source>
</evidence>
<reference evidence="1" key="1">
    <citation type="journal article" date="2014" name="Front. Microbiol.">
        <title>High frequency of phylogenetically diverse reductive dehalogenase-homologous genes in deep subseafloor sedimentary metagenomes.</title>
        <authorList>
            <person name="Kawai M."/>
            <person name="Futagami T."/>
            <person name="Toyoda A."/>
            <person name="Takaki Y."/>
            <person name="Nishi S."/>
            <person name="Hori S."/>
            <person name="Arai W."/>
            <person name="Tsubouchi T."/>
            <person name="Morono Y."/>
            <person name="Uchiyama I."/>
            <person name="Ito T."/>
            <person name="Fujiyama A."/>
            <person name="Inagaki F."/>
            <person name="Takami H."/>
        </authorList>
    </citation>
    <scope>NUCLEOTIDE SEQUENCE</scope>
    <source>
        <strain evidence="1">Expedition CK06-06</strain>
    </source>
</reference>
<protein>
    <recommendedName>
        <fullName evidence="2">PD-(D/E)XK endonuclease-like domain-containing protein</fullName>
    </recommendedName>
</protein>
<dbReference type="InterPro" id="IPR011604">
    <property type="entry name" value="PDDEXK-like_dom_sf"/>
</dbReference>
<organism evidence="1">
    <name type="scientific">marine sediment metagenome</name>
    <dbReference type="NCBI Taxonomy" id="412755"/>
    <lineage>
        <taxon>unclassified sequences</taxon>
        <taxon>metagenomes</taxon>
        <taxon>ecological metagenomes</taxon>
    </lineage>
</organism>
<evidence type="ECO:0000313" key="1">
    <source>
        <dbReference type="EMBL" id="GAH32227.1"/>
    </source>
</evidence>
<sequence>THESITIKIVQNYKNCAGIEIPIWKPISKKLYLTGHPDILLLWKNNIVIADYKPSVLTSRGTLKRRFFHSLPQICFYGLLFKQNFDIKRIRCISFNHFKAWLYNPELLLLRLNEILIKYNKNVGMPWKTYQNLEKI</sequence>